<accession>A0A0F0GDG6</accession>
<organism evidence="3 4">
    <name type="scientific">Lentzea aerocolonigenes</name>
    <name type="common">Lechevalieria aerocolonigenes</name>
    <name type="synonym">Saccharothrix aerocolonigenes</name>
    <dbReference type="NCBI Taxonomy" id="68170"/>
    <lineage>
        <taxon>Bacteria</taxon>
        <taxon>Bacillati</taxon>
        <taxon>Actinomycetota</taxon>
        <taxon>Actinomycetes</taxon>
        <taxon>Pseudonocardiales</taxon>
        <taxon>Pseudonocardiaceae</taxon>
        <taxon>Lentzea</taxon>
    </lineage>
</organism>
<name>A0A0F0GDG6_LENAE</name>
<protein>
    <recommendedName>
        <fullName evidence="5">DUF946 domain-containing protein</fullName>
    </recommendedName>
</protein>
<feature type="signal peptide" evidence="2">
    <location>
        <begin position="1"/>
        <end position="23"/>
    </location>
</feature>
<dbReference type="Proteomes" id="UP000033393">
    <property type="component" value="Unassembled WGS sequence"/>
</dbReference>
<proteinExistence type="predicted"/>
<dbReference type="PANTHER" id="PTHR48174">
    <property type="entry name" value="DUF946 FAMILY PROTEIN"/>
    <property type="match status" value="1"/>
</dbReference>
<keyword evidence="4" id="KW-1185">Reference proteome</keyword>
<dbReference type="PATRIC" id="fig|68170.10.peg.3065"/>
<evidence type="ECO:0008006" key="5">
    <source>
        <dbReference type="Google" id="ProtNLM"/>
    </source>
</evidence>
<dbReference type="EMBL" id="JYJG01000558">
    <property type="protein sequence ID" value="KJK33279.1"/>
    <property type="molecule type" value="Genomic_DNA"/>
</dbReference>
<gene>
    <name evidence="3" type="ORF">UK23_46830</name>
</gene>
<dbReference type="RefSeq" id="WP_045318339.1">
    <property type="nucleotide sequence ID" value="NZ_JYJG01000558.1"/>
</dbReference>
<reference evidence="3 4" key="1">
    <citation type="submission" date="2015-02" db="EMBL/GenBank/DDBJ databases">
        <authorList>
            <person name="Ju K.-S."/>
            <person name="Doroghazi J.R."/>
            <person name="Metcalf W."/>
        </authorList>
    </citation>
    <scope>NUCLEOTIDE SEQUENCE [LARGE SCALE GENOMIC DNA]</scope>
    <source>
        <strain evidence="3 4">NRRL B-16140</strain>
    </source>
</reference>
<evidence type="ECO:0000313" key="3">
    <source>
        <dbReference type="EMBL" id="KJK33279.1"/>
    </source>
</evidence>
<evidence type="ECO:0000256" key="2">
    <source>
        <dbReference type="SAM" id="SignalP"/>
    </source>
</evidence>
<sequence length="295" mass="31505">MKQVISGCAAAALLFAVPVPASAADLWVTYAPVIHLTKGESKRPANAGEFLQNSSLRWSHSGCPDHEIAGRGSVNAKTLGSGGYQHNSTGKLCSHSGKKYSSNQNVRPHGELGAKEGMFLDLDNDKRGIGSVQAEVYFDYAKGSHVTYWLFYAYNDGASVQNHEGDWERVSVRLDAGNKPITVAYFHHGKYCVQSYASAAKVGTHPVGYSALGTHATYQKAGTFPTGFPGVNDNANGGGELWETYKRPVQNVKSQPWYGYGGGWGEVGELSDTSGPNGPSAFKSPVPPNWSSPAC</sequence>
<evidence type="ECO:0000256" key="1">
    <source>
        <dbReference type="SAM" id="MobiDB-lite"/>
    </source>
</evidence>
<feature type="compositionally biased region" description="Pro residues" evidence="1">
    <location>
        <begin position="285"/>
        <end position="295"/>
    </location>
</feature>
<dbReference type="PANTHER" id="PTHR48174:SF5">
    <property type="entry name" value="VACUOLAR PROTEIN SORTING-ASSOCIATED PROTEIN 62"/>
    <property type="match status" value="1"/>
</dbReference>
<dbReference type="AlphaFoldDB" id="A0A0F0GDG6"/>
<keyword evidence="2" id="KW-0732">Signal</keyword>
<dbReference type="OrthoDB" id="144586at2"/>
<comment type="caution">
    <text evidence="3">The sequence shown here is derived from an EMBL/GenBank/DDBJ whole genome shotgun (WGS) entry which is preliminary data.</text>
</comment>
<evidence type="ECO:0000313" key="4">
    <source>
        <dbReference type="Proteomes" id="UP000033393"/>
    </source>
</evidence>
<feature type="chain" id="PRO_5002441116" description="DUF946 domain-containing protein" evidence="2">
    <location>
        <begin position="24"/>
        <end position="295"/>
    </location>
</feature>
<feature type="region of interest" description="Disordered" evidence="1">
    <location>
        <begin position="269"/>
        <end position="295"/>
    </location>
</feature>